<dbReference type="InterPro" id="IPR034020">
    <property type="entry name" value="TNFRSF9_N"/>
</dbReference>
<gene>
    <name evidence="4" type="primary">Tnfrsf9</name>
</gene>
<dbReference type="GO" id="GO:0042127">
    <property type="term" value="P:regulation of cell population proliferation"/>
    <property type="evidence" value="ECO:0007669"/>
    <property type="project" value="TreeGrafter"/>
</dbReference>
<dbReference type="InterPro" id="IPR001368">
    <property type="entry name" value="TNFR/NGFR_Cys_rich_reg"/>
</dbReference>
<keyword evidence="2" id="KW-0732">Signal</keyword>
<feature type="domain" description="TNFR-Cys" evidence="3">
    <location>
        <begin position="46"/>
        <end position="85"/>
    </location>
</feature>
<dbReference type="SUPFAM" id="SSF57184">
    <property type="entry name" value="Growth factor receptor domain"/>
    <property type="match status" value="1"/>
</dbReference>
<dbReference type="PANTHER" id="PTHR47139">
    <property type="entry name" value="TUMOR NECROSIS FACTOR RECEPTOR SUPERFAMILY MEMBER 9"/>
    <property type="match status" value="1"/>
</dbReference>
<sequence length="205" mass="22023">MGNNCYNLVVTVLLVVSIEGVRTQEDPCEKCEAGTFCKKNNRACAPCPSSTYSSTGGQRYCNHCTKCEGNFRVKKPCSRTSNAECDCIPGYHCLGANCSRCEEDCKEGQELTKDGCKDCPFGTFNNLEGGGSCGPWTNCSLDGKSVHRNGTKNSDVVCGPTSLVNGLSLTFSVTQRGPKAFKTPMAQEEDACSCRFPEEEEGGSL</sequence>
<feature type="chain" id="PRO_5034209153" evidence="2">
    <location>
        <begin position="24"/>
        <end position="205"/>
    </location>
</feature>
<comment type="caution">
    <text evidence="1">Lacks conserved residue(s) required for the propagation of feature annotation.</text>
</comment>
<evidence type="ECO:0000256" key="2">
    <source>
        <dbReference type="SAM" id="SignalP"/>
    </source>
</evidence>
<keyword evidence="5" id="KW-1185">Reference proteome</keyword>
<feature type="repeat" description="TNFR-Cys" evidence="1">
    <location>
        <begin position="46"/>
        <end position="85"/>
    </location>
</feature>
<reference evidence="4" key="2">
    <citation type="submission" date="2025-09" db="UniProtKB">
        <authorList>
            <consortium name="Ensembl"/>
        </authorList>
    </citation>
    <scope>IDENTIFICATION</scope>
</reference>
<name>A0A8C6R543_NANGA</name>
<dbReference type="Pfam" id="PF00020">
    <property type="entry name" value="TNFR_c6"/>
    <property type="match status" value="2"/>
</dbReference>
<feature type="signal peptide" evidence="2">
    <location>
        <begin position="1"/>
        <end position="23"/>
    </location>
</feature>
<evidence type="ECO:0000313" key="4">
    <source>
        <dbReference type="Ensembl" id="ENSNGAP00000013582.1"/>
    </source>
</evidence>
<dbReference type="AlphaFoldDB" id="A0A8C6R543"/>
<feature type="disulfide bond" evidence="1">
    <location>
        <begin position="64"/>
        <end position="77"/>
    </location>
</feature>
<protein>
    <submittedName>
        <fullName evidence="4">Tumor necrosis factor receptor superfamily, member 9</fullName>
    </submittedName>
</protein>
<accession>A0A8C6R543</accession>
<evidence type="ECO:0000256" key="1">
    <source>
        <dbReference type="PROSITE-ProRule" id="PRU00206"/>
    </source>
</evidence>
<organism evidence="4 5">
    <name type="scientific">Nannospalax galili</name>
    <name type="common">Northern Israeli blind subterranean mole rat</name>
    <name type="synonym">Spalax galili</name>
    <dbReference type="NCBI Taxonomy" id="1026970"/>
    <lineage>
        <taxon>Eukaryota</taxon>
        <taxon>Metazoa</taxon>
        <taxon>Chordata</taxon>
        <taxon>Craniata</taxon>
        <taxon>Vertebrata</taxon>
        <taxon>Euteleostomi</taxon>
        <taxon>Mammalia</taxon>
        <taxon>Eutheria</taxon>
        <taxon>Euarchontoglires</taxon>
        <taxon>Glires</taxon>
        <taxon>Rodentia</taxon>
        <taxon>Myomorpha</taxon>
        <taxon>Muroidea</taxon>
        <taxon>Spalacidae</taxon>
        <taxon>Spalacinae</taxon>
        <taxon>Nannospalax</taxon>
    </lineage>
</organism>
<keyword evidence="1" id="KW-1015">Disulfide bond</keyword>
<evidence type="ECO:0000313" key="5">
    <source>
        <dbReference type="Proteomes" id="UP000694381"/>
    </source>
</evidence>
<dbReference type="Gene3D" id="2.10.50.10">
    <property type="entry name" value="Tumor Necrosis Factor Receptor, subunit A, domain 2"/>
    <property type="match status" value="2"/>
</dbReference>
<dbReference type="PANTHER" id="PTHR47139:SF1">
    <property type="entry name" value="TUMOR NECROSIS FACTOR RECEPTOR SUPERFAMILY MEMBER 9"/>
    <property type="match status" value="1"/>
</dbReference>
<proteinExistence type="predicted"/>
<evidence type="ECO:0000259" key="3">
    <source>
        <dbReference type="PROSITE" id="PS50050"/>
    </source>
</evidence>
<dbReference type="CDD" id="cd13410">
    <property type="entry name" value="TNFRSF9"/>
    <property type="match status" value="1"/>
</dbReference>
<reference evidence="4" key="1">
    <citation type="submission" date="2025-08" db="UniProtKB">
        <authorList>
            <consortium name="Ensembl"/>
        </authorList>
    </citation>
    <scope>IDENTIFICATION</scope>
</reference>
<dbReference type="Ensembl" id="ENSNGAT00000019162.1">
    <property type="protein sequence ID" value="ENSNGAP00000013582.1"/>
    <property type="gene ID" value="ENSNGAG00000015106.1"/>
</dbReference>
<feature type="disulfide bond" evidence="1">
    <location>
        <begin position="67"/>
        <end position="85"/>
    </location>
</feature>
<dbReference type="Proteomes" id="UP000694381">
    <property type="component" value="Unassembled WGS sequence"/>
</dbReference>
<dbReference type="PROSITE" id="PS50050">
    <property type="entry name" value="TNFR_NGFR_2"/>
    <property type="match status" value="1"/>
</dbReference>
<dbReference type="GO" id="GO:0038023">
    <property type="term" value="F:signaling receptor activity"/>
    <property type="evidence" value="ECO:0007669"/>
    <property type="project" value="TreeGrafter"/>
</dbReference>
<dbReference type="InterPro" id="IPR009030">
    <property type="entry name" value="Growth_fac_rcpt_cys_sf"/>
</dbReference>
<dbReference type="SMART" id="SM00208">
    <property type="entry name" value="TNFR"/>
    <property type="match status" value="2"/>
</dbReference>
<dbReference type="GeneTree" id="ENSGT00730000111279"/>